<organism evidence="2 3">
    <name type="scientific">Dryococelus australis</name>
    <dbReference type="NCBI Taxonomy" id="614101"/>
    <lineage>
        <taxon>Eukaryota</taxon>
        <taxon>Metazoa</taxon>
        <taxon>Ecdysozoa</taxon>
        <taxon>Arthropoda</taxon>
        <taxon>Hexapoda</taxon>
        <taxon>Insecta</taxon>
        <taxon>Pterygota</taxon>
        <taxon>Neoptera</taxon>
        <taxon>Polyneoptera</taxon>
        <taxon>Phasmatodea</taxon>
        <taxon>Verophasmatodea</taxon>
        <taxon>Anareolatae</taxon>
        <taxon>Phasmatidae</taxon>
        <taxon>Eurycanthinae</taxon>
        <taxon>Dryococelus</taxon>
    </lineage>
</organism>
<comment type="caution">
    <text evidence="2">The sequence shown here is derived from an EMBL/GenBank/DDBJ whole genome shotgun (WGS) entry which is preliminary data.</text>
</comment>
<evidence type="ECO:0000256" key="1">
    <source>
        <dbReference type="SAM" id="MobiDB-lite"/>
    </source>
</evidence>
<dbReference type="EMBL" id="JARBHB010000004">
    <property type="protein sequence ID" value="KAJ8887071.1"/>
    <property type="molecule type" value="Genomic_DNA"/>
</dbReference>
<reference evidence="2 3" key="1">
    <citation type="submission" date="2023-02" db="EMBL/GenBank/DDBJ databases">
        <title>LHISI_Scaffold_Assembly.</title>
        <authorList>
            <person name="Stuart O.P."/>
            <person name="Cleave R."/>
            <person name="Magrath M.J.L."/>
            <person name="Mikheyev A.S."/>
        </authorList>
    </citation>
    <scope>NUCLEOTIDE SEQUENCE [LARGE SCALE GENOMIC DNA]</scope>
    <source>
        <strain evidence="2">Daus_M_001</strain>
        <tissue evidence="2">Leg muscle</tissue>
    </source>
</reference>
<feature type="region of interest" description="Disordered" evidence="1">
    <location>
        <begin position="1"/>
        <end position="21"/>
    </location>
</feature>
<sequence length="545" mass="60034">MNAELGAGTHTPSNAESKSDGRQLLEKRERRGMILGCPLFIYSKNLRGSVESDVEPDAFERFLGGDQDDAEPAVLIWPPTLVGEDAGTRRRGMWCMLLRLPRHALIPQLSHHHRWQQQQQACSVSLHLSMTTIFASVKNYAVPNYHFFGEPGSIPYGVVPGFPHVEYVPGSAYGQWVSSVISRFPRPCIPAFLYTHLASSPLALKTSMLTAVKISSLHSLQWKNHLLAMAYRIHRSSMVPLLSMSLGSTSNVGAGTPKFDPRCLGKGCLDACRPTQKWMDSSCHQGTVQASCSGILIWDCYVGRILELMQRSASFLDWKVAGSRRRSSRNTSPPARFRQFRSRQKKATNPASAHPTATAVRLPATRMRICYPFSSNFVLVCVIPLGDLLLGVRNLLSSSYSRNVLTADEFQFQSDIRGVQPPEQTVLAVRFPLRAALNTDTSWILSFCGLSMLSEYRVCASKISSLQEIQEKIEEDYSPNVSAPAQTLLGAVCKLEITDSQKALENVQVATVGEQLATLSISTATTSISFSPPAQKKLACLPSNS</sequence>
<proteinExistence type="predicted"/>
<gene>
    <name evidence="2" type="ORF">PR048_013286</name>
</gene>
<accession>A0ABQ9HRR3</accession>
<feature type="region of interest" description="Disordered" evidence="1">
    <location>
        <begin position="325"/>
        <end position="357"/>
    </location>
</feature>
<keyword evidence="3" id="KW-1185">Reference proteome</keyword>
<name>A0ABQ9HRR3_9NEOP</name>
<evidence type="ECO:0000313" key="3">
    <source>
        <dbReference type="Proteomes" id="UP001159363"/>
    </source>
</evidence>
<evidence type="ECO:0000313" key="2">
    <source>
        <dbReference type="EMBL" id="KAJ8887071.1"/>
    </source>
</evidence>
<protein>
    <submittedName>
        <fullName evidence="2">Uncharacterized protein</fullName>
    </submittedName>
</protein>
<dbReference type="Proteomes" id="UP001159363">
    <property type="component" value="Chromosome X"/>
</dbReference>